<organism evidence="1 2">
    <name type="scientific">Corynebacterium riegelii</name>
    <dbReference type="NCBI Taxonomy" id="156976"/>
    <lineage>
        <taxon>Bacteria</taxon>
        <taxon>Bacillati</taxon>
        <taxon>Actinomycetota</taxon>
        <taxon>Actinomycetes</taxon>
        <taxon>Mycobacteriales</taxon>
        <taxon>Corynebacteriaceae</taxon>
        <taxon>Corynebacterium</taxon>
    </lineage>
</organism>
<dbReference type="AlphaFoldDB" id="A0A0K1RF17"/>
<evidence type="ECO:0000313" key="1">
    <source>
        <dbReference type="EMBL" id="AKV59988.1"/>
    </source>
</evidence>
<gene>
    <name evidence="1" type="ORF">AK829_09995</name>
</gene>
<reference evidence="1 2" key="1">
    <citation type="submission" date="2015-08" db="EMBL/GenBank/DDBJ databases">
        <authorList>
            <person name="Babu N.S."/>
            <person name="Beckwith C.J."/>
            <person name="Beseler K.G."/>
            <person name="Brison A."/>
            <person name="Carone J.V."/>
            <person name="Caskin T.P."/>
            <person name="Diamond M."/>
            <person name="Durham M.E."/>
            <person name="Foxe J.M."/>
            <person name="Go M."/>
            <person name="Henderson B.A."/>
            <person name="Jones I.B."/>
            <person name="McGettigan J.A."/>
            <person name="Micheletti S.J."/>
            <person name="Nasrallah M.E."/>
            <person name="Ortiz D."/>
            <person name="Piller C.R."/>
            <person name="Privatt S.R."/>
            <person name="Schneider S.L."/>
            <person name="Sharp S."/>
            <person name="Smith T.C."/>
            <person name="Stanton J.D."/>
            <person name="Ullery H.E."/>
            <person name="Wilson R.J."/>
            <person name="Serrano M.G."/>
            <person name="Buck G."/>
            <person name="Lee V."/>
            <person name="Wang Y."/>
            <person name="Carvalho R."/>
            <person name="Voegtly L."/>
            <person name="Shi R."/>
            <person name="Duckworth R."/>
            <person name="Johnson A."/>
            <person name="Loviza R."/>
            <person name="Walstead R."/>
            <person name="Shah Z."/>
            <person name="Kiflezghi M."/>
            <person name="Wade K."/>
            <person name="Ball S.L."/>
            <person name="Bradley K.W."/>
            <person name="Asai D.J."/>
            <person name="Bowman C.A."/>
            <person name="Russell D.A."/>
            <person name="Pope W.H."/>
            <person name="Jacobs-Sera D."/>
            <person name="Hendrix R.W."/>
            <person name="Hatfull G.F."/>
        </authorList>
    </citation>
    <scope>NUCLEOTIDE SEQUENCE [LARGE SCALE GENOMIC DNA]</scope>
    <source>
        <strain evidence="1 2">PUDD_83A45</strain>
    </source>
</reference>
<dbReference type="KEGG" id="crie:AK829_09995"/>
<dbReference type="Proteomes" id="UP000060016">
    <property type="component" value="Chromosome"/>
</dbReference>
<protein>
    <submittedName>
        <fullName evidence="1">Uncharacterized protein</fullName>
    </submittedName>
</protein>
<accession>A0A0K1RF17</accession>
<keyword evidence="2" id="KW-1185">Reference proteome</keyword>
<dbReference type="STRING" id="156976.AK829_09995"/>
<evidence type="ECO:0000313" key="2">
    <source>
        <dbReference type="Proteomes" id="UP000060016"/>
    </source>
</evidence>
<proteinExistence type="predicted"/>
<dbReference type="PATRIC" id="fig|156976.3.peg.2012"/>
<dbReference type="EMBL" id="CP012342">
    <property type="protein sequence ID" value="AKV59988.1"/>
    <property type="molecule type" value="Genomic_DNA"/>
</dbReference>
<dbReference type="RefSeq" id="WP_070463187.1">
    <property type="nucleotide sequence ID" value="NZ_BAAAGW010000005.1"/>
</dbReference>
<name>A0A0K1RF17_9CORY</name>
<sequence>MKHYVRIHYTVPELGGELLNIAELEERSASECAMLRMIELDPAETITGIFIDGRVIGQANQPLDVVPHPDLYSQLEGIRATRLTPEEFEGLWEEAAAKFPH</sequence>